<keyword evidence="2" id="KW-1015">Disulfide bond</keyword>
<dbReference type="Pfam" id="PF13472">
    <property type="entry name" value="Lipase_GDSL_2"/>
    <property type="match status" value="1"/>
</dbReference>
<feature type="disulfide bond" evidence="2">
    <location>
        <begin position="1211"/>
        <end position="1264"/>
    </location>
</feature>
<evidence type="ECO:0000256" key="1">
    <source>
        <dbReference type="PIRSR" id="PIRSR637460-1"/>
    </source>
</evidence>
<dbReference type="EMBL" id="POUB01000013">
    <property type="protein sequence ID" value="PZG02149.1"/>
    <property type="molecule type" value="Genomic_DNA"/>
</dbReference>
<dbReference type="GO" id="GO:0019433">
    <property type="term" value="P:triglyceride catabolic process"/>
    <property type="evidence" value="ECO:0007669"/>
    <property type="project" value="TreeGrafter"/>
</dbReference>
<feature type="active site" evidence="1">
    <location>
        <position position="1297"/>
    </location>
</feature>
<reference evidence="6 7" key="1">
    <citation type="submission" date="2018-01" db="EMBL/GenBank/DDBJ databases">
        <title>Draft genome sequence of Salinispora sp. 13K206.</title>
        <authorList>
            <person name="Sahin N."/>
            <person name="Saygin H."/>
            <person name="Ay H."/>
        </authorList>
    </citation>
    <scope>NUCLEOTIDE SEQUENCE [LARGE SCALE GENOMIC DNA]</scope>
    <source>
        <strain evidence="6 7">13K206</strain>
    </source>
</reference>
<dbReference type="SUPFAM" id="SSF52266">
    <property type="entry name" value="SGNH hydrolase"/>
    <property type="match status" value="1"/>
</dbReference>
<dbReference type="Pfam" id="PF25275">
    <property type="entry name" value="Golvesin_C"/>
    <property type="match status" value="1"/>
</dbReference>
<feature type="active site" description="Nucleophile" evidence="1">
    <location>
        <position position="1011"/>
    </location>
</feature>
<organism evidence="6 7">
    <name type="scientific">Micromonospora deserti</name>
    <dbReference type="NCBI Taxonomy" id="2070366"/>
    <lineage>
        <taxon>Bacteria</taxon>
        <taxon>Bacillati</taxon>
        <taxon>Actinomycetota</taxon>
        <taxon>Actinomycetes</taxon>
        <taxon>Micromonosporales</taxon>
        <taxon>Micromonosporaceae</taxon>
        <taxon>Micromonospora</taxon>
    </lineage>
</organism>
<dbReference type="PANTHER" id="PTHR37981:SF1">
    <property type="entry name" value="SGNH HYDROLASE-TYPE ESTERASE DOMAIN-CONTAINING PROTEIN"/>
    <property type="match status" value="1"/>
</dbReference>
<evidence type="ECO:0000256" key="2">
    <source>
        <dbReference type="PIRSR" id="PIRSR637460-2"/>
    </source>
</evidence>
<gene>
    <name evidence="6" type="ORF">C1I99_03945</name>
</gene>
<dbReference type="InterPro" id="IPR033803">
    <property type="entry name" value="CBD-like_Golvesin-Xly"/>
</dbReference>
<feature type="region of interest" description="Disordered" evidence="3">
    <location>
        <begin position="413"/>
        <end position="442"/>
    </location>
</feature>
<evidence type="ECO:0000259" key="5">
    <source>
        <dbReference type="Pfam" id="PF25275"/>
    </source>
</evidence>
<proteinExistence type="predicted"/>
<dbReference type="SUPFAM" id="SSF53955">
    <property type="entry name" value="Lysozyme-like"/>
    <property type="match status" value="1"/>
</dbReference>
<dbReference type="InterPro" id="IPR036514">
    <property type="entry name" value="SGNH_hydro_sf"/>
</dbReference>
<feature type="domain" description="SGNH hydrolase-type esterase" evidence="4">
    <location>
        <begin position="1007"/>
        <end position="1247"/>
    </location>
</feature>
<feature type="domain" description="Golvesin/Xly CBD-like" evidence="5">
    <location>
        <begin position="902"/>
        <end position="994"/>
    </location>
</feature>
<dbReference type="InterPro" id="IPR037460">
    <property type="entry name" value="SEST-like"/>
</dbReference>
<dbReference type="InterPro" id="IPR023346">
    <property type="entry name" value="Lysozyme-like_dom_sf"/>
</dbReference>
<dbReference type="Proteomes" id="UP000248749">
    <property type="component" value="Unassembled WGS sequence"/>
</dbReference>
<protein>
    <submittedName>
        <fullName evidence="6">Uncharacterized protein</fullName>
    </submittedName>
</protein>
<dbReference type="GO" id="GO:0004806">
    <property type="term" value="F:triacylglycerol lipase activity"/>
    <property type="evidence" value="ECO:0007669"/>
    <property type="project" value="TreeGrafter"/>
</dbReference>
<accession>A0A2W2DE22</accession>
<evidence type="ECO:0000313" key="7">
    <source>
        <dbReference type="Proteomes" id="UP000248749"/>
    </source>
</evidence>
<dbReference type="CDD" id="cd01823">
    <property type="entry name" value="SEST_like"/>
    <property type="match status" value="1"/>
</dbReference>
<comment type="caution">
    <text evidence="6">The sequence shown here is derived from an EMBL/GenBank/DDBJ whole genome shotgun (WGS) entry which is preliminary data.</text>
</comment>
<evidence type="ECO:0000256" key="3">
    <source>
        <dbReference type="SAM" id="MobiDB-lite"/>
    </source>
</evidence>
<feature type="compositionally biased region" description="Polar residues" evidence="3">
    <location>
        <begin position="426"/>
        <end position="435"/>
    </location>
</feature>
<feature type="disulfide bond" evidence="2">
    <location>
        <begin position="1044"/>
        <end position="1082"/>
    </location>
</feature>
<name>A0A2W2DE22_9ACTN</name>
<evidence type="ECO:0000259" key="4">
    <source>
        <dbReference type="Pfam" id="PF13472"/>
    </source>
</evidence>
<dbReference type="PANTHER" id="PTHR37981">
    <property type="entry name" value="LIPASE 2"/>
    <property type="match status" value="1"/>
</dbReference>
<dbReference type="Gene3D" id="3.40.50.1110">
    <property type="entry name" value="SGNH hydrolase"/>
    <property type="match status" value="1"/>
</dbReference>
<sequence length="1319" mass="143712">MRFNVERYLFQVNWGMTMRSRVWIRTSGRLNAVPAVIMLTLTLVSGMPNPEGGSVAAATSAQNSDAVELGSSVEPADRDRVLPHGWRSSNDLAWTTAGDSTGFHLLVAEARSGYAWRTVASLWEPGFDTDRWIGNVCLTGSGKRAVVAYAPRQFTNRPELFTHGAFAAVVDIASGKVRKLGLGVSLAYFNPGCGTGEEAVLTQNGDDRVGRTRLHWLDTATGRIGWKAELRGDATSAVPVGERIVTVTEDGLVAVHPSGKRETLVKGAAFRMHPDARGGLVFMRQDGDDAVVYGHHGGRTVEFARGPITNVNVTPGTHGRVFITGDARKSRALPARVTQIPANADAEVSTHGALVFDHVVPAPGDRAQPGVVAARPDAAMPVRLRATATETDRSVGFMVFPGERPARYLAQGAAPSPALPSGGGQESTESASATNPVDEDRTCAVPRNDARTQVYQPHWKQVEWAANLAVQDALYITRPDNWKKSGVAGPWQPQAMFKAPPLRGGGRVPAQVMLGILAQESNLWQATGRALPGVTGNPLVGNFYGLTYSNPGVDYFKIDWSRSDCGYGVAQVTDGMRRDAAKPTANEKRAIAMDYATNIAAGLQILHKKWNQLYDAGIVIDDGDPQYIENWFAAVWAYNSGVNPQANTGNTSGCTPGPNCTDGEGNWGLGWTNNPARELYPRNRTGFLDDGTGKPHYDDARHPQHWPYPEKVMGWAAHPIIKYELDGSYSGGYKWATWSTDGHRASVKPPPDRFCQYGGMTDNHCNAVYSQPCLHPDFHCWWHWSNFWKLCSYGGCGTERLAYKPGDPEPPGVENYAPACSTYGLPANALVIDDVPDSVPIVRPGCSRATSNAGTFGLRFSADAEGYYRSKVDFHQIGGGYHGHFWFAHNRVHEEDRARVMQVEGTWTLNQQVNGWMRVLVHMPDHGARTQQAPYTVHLGDGITKTRAVPQKTKAHTWVPLGAFKFAGTPKVSLTNVDQIGGARENVAFDAVAFQPLPGKPRHQIVAMGDSFSAGEGAAQHPHLDYYRETNDNGDGNPDYRNGCHRSLHSWSRQAKLSDSARSIGYRADDWDASMDFHFIACSGAETENMLPPGVANEFGEYGQGQHRELSQFDKGFLDENTTLVTFSIGGNDARFVDVLIHCITHAKCHATTYQDDGEPLDAATRKRISGDVKESVRKVVRNIHEAAPKAKIVLMGYPRLFDGISPTAYCLNTLEPEEIAWIHDMVALMNDELLDIARSLRTLEGIPAEMADPRIAFLNRGACTAAGESAEAIHRIILEKTEGEKPGPRPSQQSIHPNIAGAGLYARAFEATLLSMGL</sequence>
<evidence type="ECO:0000313" key="6">
    <source>
        <dbReference type="EMBL" id="PZG02149.1"/>
    </source>
</evidence>
<dbReference type="InterPro" id="IPR013830">
    <property type="entry name" value="SGNH_hydro"/>
</dbReference>
<keyword evidence="7" id="KW-1185">Reference proteome</keyword>